<keyword evidence="3" id="KW-1185">Reference proteome</keyword>
<evidence type="ECO:0000313" key="2">
    <source>
        <dbReference type="EMBL" id="GAA3617933.1"/>
    </source>
</evidence>
<evidence type="ECO:0000313" key="3">
    <source>
        <dbReference type="Proteomes" id="UP001501074"/>
    </source>
</evidence>
<dbReference type="Proteomes" id="UP001501074">
    <property type="component" value="Unassembled WGS sequence"/>
</dbReference>
<accession>A0ABP6ZVL1</accession>
<feature type="region of interest" description="Disordered" evidence="1">
    <location>
        <begin position="1"/>
        <end position="25"/>
    </location>
</feature>
<dbReference type="RefSeq" id="WP_231480740.1">
    <property type="nucleotide sequence ID" value="NZ_BAAAZO010000006.1"/>
</dbReference>
<organism evidence="2 3">
    <name type="scientific">Kineosporia mesophila</name>
    <dbReference type="NCBI Taxonomy" id="566012"/>
    <lineage>
        <taxon>Bacteria</taxon>
        <taxon>Bacillati</taxon>
        <taxon>Actinomycetota</taxon>
        <taxon>Actinomycetes</taxon>
        <taxon>Kineosporiales</taxon>
        <taxon>Kineosporiaceae</taxon>
        <taxon>Kineosporia</taxon>
    </lineage>
</organism>
<protein>
    <recommendedName>
        <fullName evidence="4">(2Fe-2S) ferredoxin domain-containing protein</fullName>
    </recommendedName>
</protein>
<proteinExistence type="predicted"/>
<reference evidence="3" key="1">
    <citation type="journal article" date="2019" name="Int. J. Syst. Evol. Microbiol.">
        <title>The Global Catalogue of Microorganisms (GCM) 10K type strain sequencing project: providing services to taxonomists for standard genome sequencing and annotation.</title>
        <authorList>
            <consortium name="The Broad Institute Genomics Platform"/>
            <consortium name="The Broad Institute Genome Sequencing Center for Infectious Disease"/>
            <person name="Wu L."/>
            <person name="Ma J."/>
        </authorList>
    </citation>
    <scope>NUCLEOTIDE SEQUENCE [LARGE SCALE GENOMIC DNA]</scope>
    <source>
        <strain evidence="3">JCM 16902</strain>
    </source>
</reference>
<dbReference type="CDD" id="cd02980">
    <property type="entry name" value="TRX_Fd_family"/>
    <property type="match status" value="1"/>
</dbReference>
<sequence length="156" mass="16418">MSRERKPRRPGDHLAGRPVPHREHLRERETVGPVVAACTGPRCAALCRMAGTGTPADALNPGLRDATRRTPGGILVSTGCLGRCDLGAVILVAWRFRSPVPVALAGMHEPARLTALTDWLPGPGPRRALFERVLPVGELADAAAEAAGPQLIPPGP</sequence>
<evidence type="ECO:0008006" key="4">
    <source>
        <dbReference type="Google" id="ProtNLM"/>
    </source>
</evidence>
<evidence type="ECO:0000256" key="1">
    <source>
        <dbReference type="SAM" id="MobiDB-lite"/>
    </source>
</evidence>
<name>A0ABP6ZVL1_9ACTN</name>
<comment type="caution">
    <text evidence="2">The sequence shown here is derived from an EMBL/GenBank/DDBJ whole genome shotgun (WGS) entry which is preliminary data.</text>
</comment>
<gene>
    <name evidence="2" type="ORF">GCM10022223_38300</name>
</gene>
<dbReference type="EMBL" id="BAAAZO010000006">
    <property type="protein sequence ID" value="GAA3617933.1"/>
    <property type="molecule type" value="Genomic_DNA"/>
</dbReference>